<dbReference type="AlphaFoldDB" id="A0AAW0YZ38"/>
<gene>
    <name evidence="1" type="ORF">IAR55_003316</name>
</gene>
<dbReference type="EMBL" id="JBCAWK010000006">
    <property type="protein sequence ID" value="KAK8854577.1"/>
    <property type="molecule type" value="Genomic_DNA"/>
</dbReference>
<evidence type="ECO:0000313" key="1">
    <source>
        <dbReference type="EMBL" id="KAK8854577.1"/>
    </source>
</evidence>
<organism evidence="1 2">
    <name type="scientific">Kwoniella newhampshirensis</name>
    <dbReference type="NCBI Taxonomy" id="1651941"/>
    <lineage>
        <taxon>Eukaryota</taxon>
        <taxon>Fungi</taxon>
        <taxon>Dikarya</taxon>
        <taxon>Basidiomycota</taxon>
        <taxon>Agaricomycotina</taxon>
        <taxon>Tremellomycetes</taxon>
        <taxon>Tremellales</taxon>
        <taxon>Cryptococcaceae</taxon>
        <taxon>Kwoniella</taxon>
    </lineage>
</organism>
<dbReference type="RefSeq" id="XP_066802815.1">
    <property type="nucleotide sequence ID" value="XM_066946423.1"/>
</dbReference>
<keyword evidence="2" id="KW-1185">Reference proteome</keyword>
<reference evidence="1 2" key="1">
    <citation type="journal article" date="2024" name="bioRxiv">
        <title>Comparative genomics of Cryptococcus and Kwoniella reveals pathogenesis evolution and contrasting karyotype dynamics via intercentromeric recombination or chromosome fusion.</title>
        <authorList>
            <person name="Coelho M.A."/>
            <person name="David-Palma M."/>
            <person name="Shea T."/>
            <person name="Bowers K."/>
            <person name="McGinley-Smith S."/>
            <person name="Mohammad A.W."/>
            <person name="Gnirke A."/>
            <person name="Yurkov A.M."/>
            <person name="Nowrousian M."/>
            <person name="Sun S."/>
            <person name="Cuomo C.A."/>
            <person name="Heitman J."/>
        </authorList>
    </citation>
    <scope>NUCLEOTIDE SEQUENCE [LARGE SCALE GENOMIC DNA]</scope>
    <source>
        <strain evidence="1 2">CBS 13917</strain>
    </source>
</reference>
<proteinExistence type="predicted"/>
<protein>
    <submittedName>
        <fullName evidence="1">Uncharacterized protein</fullName>
    </submittedName>
</protein>
<dbReference type="GeneID" id="92180574"/>
<name>A0AAW0YZ38_9TREE</name>
<evidence type="ECO:0000313" key="2">
    <source>
        <dbReference type="Proteomes" id="UP001388673"/>
    </source>
</evidence>
<dbReference type="KEGG" id="kne:92180574"/>
<dbReference type="Proteomes" id="UP001388673">
    <property type="component" value="Unassembled WGS sequence"/>
</dbReference>
<comment type="caution">
    <text evidence="1">The sequence shown here is derived from an EMBL/GenBank/DDBJ whole genome shotgun (WGS) entry which is preliminary data.</text>
</comment>
<accession>A0AAW0YZ38</accession>
<sequence>MVSHFSLCLRQSDRVLKPELSDRVIMVSVYRNHTDREPEKRIYLPSDTRESRSFISEDGRFSFAFTYVNDASFRAENMMSVESRELETDGGMWGFPFSQRNTDGAVTQDYYYALYVRGESIPRSAAPAWG</sequence>